<keyword evidence="10" id="KW-0539">Nucleus</keyword>
<dbReference type="SUPFAM" id="SSF57667">
    <property type="entry name" value="beta-beta-alpha zinc fingers"/>
    <property type="match status" value="1"/>
</dbReference>
<evidence type="ECO:0000256" key="4">
    <source>
        <dbReference type="ARBA" id="ARBA00022737"/>
    </source>
</evidence>
<dbReference type="GO" id="GO:0000978">
    <property type="term" value="F:RNA polymerase II cis-regulatory region sequence-specific DNA binding"/>
    <property type="evidence" value="ECO:0007669"/>
    <property type="project" value="TreeGrafter"/>
</dbReference>
<feature type="domain" description="C2H2-type" evidence="13">
    <location>
        <begin position="233"/>
        <end position="260"/>
    </location>
</feature>
<dbReference type="GO" id="GO:0000981">
    <property type="term" value="F:DNA-binding transcription factor activity, RNA polymerase II-specific"/>
    <property type="evidence" value="ECO:0007669"/>
    <property type="project" value="TreeGrafter"/>
</dbReference>
<keyword evidence="7" id="KW-0805">Transcription regulation</keyword>
<dbReference type="SMART" id="SM00355">
    <property type="entry name" value="ZnF_C2H2"/>
    <property type="match status" value="1"/>
</dbReference>
<feature type="region of interest" description="Disordered" evidence="12">
    <location>
        <begin position="211"/>
        <end position="231"/>
    </location>
</feature>
<dbReference type="GO" id="GO:0008270">
    <property type="term" value="F:zinc ion binding"/>
    <property type="evidence" value="ECO:0007669"/>
    <property type="project" value="UniProtKB-KW"/>
</dbReference>
<evidence type="ECO:0000256" key="12">
    <source>
        <dbReference type="SAM" id="MobiDB-lite"/>
    </source>
</evidence>
<dbReference type="InterPro" id="IPR036236">
    <property type="entry name" value="Znf_C2H2_sf"/>
</dbReference>
<dbReference type="Gene3D" id="3.30.160.60">
    <property type="entry name" value="Classic Zinc Finger"/>
    <property type="match status" value="1"/>
</dbReference>
<organism evidence="14 15">
    <name type="scientific">Desmophyllum pertusum</name>
    <dbReference type="NCBI Taxonomy" id="174260"/>
    <lineage>
        <taxon>Eukaryota</taxon>
        <taxon>Metazoa</taxon>
        <taxon>Cnidaria</taxon>
        <taxon>Anthozoa</taxon>
        <taxon>Hexacorallia</taxon>
        <taxon>Scleractinia</taxon>
        <taxon>Caryophylliina</taxon>
        <taxon>Caryophylliidae</taxon>
        <taxon>Desmophyllum</taxon>
    </lineage>
</organism>
<sequence length="286" mass="29876">MESGQGDQPAVYLEVVEAGSGTEVTSSDGQVNLVQEEMVIDNGSSTEVNTIPTSILSQVIDQATLSTMQAEMIAVQVLSQSATGDIQYLQHQSPARFIPIVTTADPSTLNSLQATLSQMPLATLQISASQPGATTQTIQLPGGQTIQVPLSVTQMSALASSQTDTGGVSSAGATTEAIIAAATSAEAAAAVAQEQGATLVTVHPAVIEAPVDGIEGGNEGEENEGDEDGKPKYTCEICGKSYIRSWSYYGHMREHASGDKQHKCEVCGKIFKLCQQPAPAHAYTYR</sequence>
<dbReference type="InterPro" id="IPR013087">
    <property type="entry name" value="Znf_C2H2_type"/>
</dbReference>
<dbReference type="InterPro" id="IPR051967">
    <property type="entry name" value="Krueppel_C2H2-ZF"/>
</dbReference>
<keyword evidence="15" id="KW-1185">Reference proteome</keyword>
<accession>A0A9X0CF27</accession>
<evidence type="ECO:0000256" key="11">
    <source>
        <dbReference type="PROSITE-ProRule" id="PRU00042"/>
    </source>
</evidence>
<evidence type="ECO:0000256" key="1">
    <source>
        <dbReference type="ARBA" id="ARBA00004123"/>
    </source>
</evidence>
<dbReference type="EMBL" id="MU827785">
    <property type="protein sequence ID" value="KAJ7333703.1"/>
    <property type="molecule type" value="Genomic_DNA"/>
</dbReference>
<dbReference type="AlphaFoldDB" id="A0A9X0CF27"/>
<dbReference type="PROSITE" id="PS50157">
    <property type="entry name" value="ZINC_FINGER_C2H2_2"/>
    <property type="match status" value="1"/>
</dbReference>
<dbReference type="OrthoDB" id="6077919at2759"/>
<keyword evidence="6" id="KW-0862">Zinc</keyword>
<evidence type="ECO:0000259" key="13">
    <source>
        <dbReference type="PROSITE" id="PS50157"/>
    </source>
</evidence>
<evidence type="ECO:0000313" key="15">
    <source>
        <dbReference type="Proteomes" id="UP001163046"/>
    </source>
</evidence>
<protein>
    <recommendedName>
        <fullName evidence="13">C2H2-type domain-containing protein</fullName>
    </recommendedName>
</protein>
<keyword evidence="8" id="KW-0238">DNA-binding</keyword>
<comment type="caution">
    <text evidence="14">The sequence shown here is derived from an EMBL/GenBank/DDBJ whole genome shotgun (WGS) entry which is preliminary data.</text>
</comment>
<reference evidence="14" key="1">
    <citation type="submission" date="2023-01" db="EMBL/GenBank/DDBJ databases">
        <title>Genome assembly of the deep-sea coral Lophelia pertusa.</title>
        <authorList>
            <person name="Herrera S."/>
            <person name="Cordes E."/>
        </authorList>
    </citation>
    <scope>NUCLEOTIDE SEQUENCE</scope>
    <source>
        <strain evidence="14">USNM1676648</strain>
        <tissue evidence="14">Polyp</tissue>
    </source>
</reference>
<name>A0A9X0CF27_9CNID</name>
<evidence type="ECO:0000256" key="9">
    <source>
        <dbReference type="ARBA" id="ARBA00023163"/>
    </source>
</evidence>
<keyword evidence="4" id="KW-0677">Repeat</keyword>
<dbReference type="PANTHER" id="PTHR45925">
    <property type="entry name" value="ZINC FINGER PROTEIN"/>
    <property type="match status" value="1"/>
</dbReference>
<evidence type="ECO:0000256" key="3">
    <source>
        <dbReference type="ARBA" id="ARBA00022723"/>
    </source>
</evidence>
<dbReference type="GO" id="GO:0005634">
    <property type="term" value="C:nucleus"/>
    <property type="evidence" value="ECO:0007669"/>
    <property type="project" value="UniProtKB-SubCell"/>
</dbReference>
<evidence type="ECO:0000256" key="7">
    <source>
        <dbReference type="ARBA" id="ARBA00023015"/>
    </source>
</evidence>
<evidence type="ECO:0000256" key="8">
    <source>
        <dbReference type="ARBA" id="ARBA00023125"/>
    </source>
</evidence>
<evidence type="ECO:0000256" key="6">
    <source>
        <dbReference type="ARBA" id="ARBA00022833"/>
    </source>
</evidence>
<dbReference type="Pfam" id="PF00096">
    <property type="entry name" value="zf-C2H2"/>
    <property type="match status" value="1"/>
</dbReference>
<keyword evidence="5 11" id="KW-0863">Zinc-finger</keyword>
<dbReference type="PROSITE" id="PS00028">
    <property type="entry name" value="ZINC_FINGER_C2H2_1"/>
    <property type="match status" value="1"/>
</dbReference>
<keyword evidence="3" id="KW-0479">Metal-binding</keyword>
<evidence type="ECO:0000256" key="2">
    <source>
        <dbReference type="ARBA" id="ARBA00006991"/>
    </source>
</evidence>
<keyword evidence="9" id="KW-0804">Transcription</keyword>
<evidence type="ECO:0000256" key="10">
    <source>
        <dbReference type="ARBA" id="ARBA00023242"/>
    </source>
</evidence>
<comment type="subcellular location">
    <subcellularLocation>
        <location evidence="1">Nucleus</location>
    </subcellularLocation>
</comment>
<dbReference type="Proteomes" id="UP001163046">
    <property type="component" value="Unassembled WGS sequence"/>
</dbReference>
<proteinExistence type="inferred from homology"/>
<feature type="compositionally biased region" description="Acidic residues" evidence="12">
    <location>
        <begin position="218"/>
        <end position="227"/>
    </location>
</feature>
<gene>
    <name evidence="14" type="ORF">OS493_015786</name>
</gene>
<evidence type="ECO:0000313" key="14">
    <source>
        <dbReference type="EMBL" id="KAJ7333703.1"/>
    </source>
</evidence>
<comment type="similarity">
    <text evidence="2">Belongs to the krueppel C2H2-type zinc-finger protein family.</text>
</comment>
<evidence type="ECO:0000256" key="5">
    <source>
        <dbReference type="ARBA" id="ARBA00022771"/>
    </source>
</evidence>